<dbReference type="GO" id="GO:0043531">
    <property type="term" value="F:ADP binding"/>
    <property type="evidence" value="ECO:0007669"/>
    <property type="project" value="InterPro"/>
</dbReference>
<dbReference type="Gene3D" id="1.25.40.10">
    <property type="entry name" value="Tetratricopeptide repeat domain"/>
    <property type="match status" value="2"/>
</dbReference>
<comment type="similarity">
    <text evidence="1">Belongs to the AfsR/DnrI/RedD regulatory family.</text>
</comment>
<dbReference type="SMART" id="SM00028">
    <property type="entry name" value="TPR"/>
    <property type="match status" value="5"/>
</dbReference>
<dbReference type="PANTHER" id="PTHR35807">
    <property type="entry name" value="TRANSCRIPTIONAL REGULATOR REDD-RELATED"/>
    <property type="match status" value="1"/>
</dbReference>
<dbReference type="PROSITE" id="PS51755">
    <property type="entry name" value="OMPR_PHOB"/>
    <property type="match status" value="1"/>
</dbReference>
<evidence type="ECO:0000256" key="3">
    <source>
        <dbReference type="ARBA" id="ARBA00023125"/>
    </source>
</evidence>
<comment type="caution">
    <text evidence="7">The sequence shown here is derived from an EMBL/GenBank/DDBJ whole genome shotgun (WGS) entry which is preliminary data.</text>
</comment>
<keyword evidence="3 5" id="KW-0238">DNA-binding</keyword>
<feature type="domain" description="OmpR/PhoB-type" evidence="6">
    <location>
        <begin position="1"/>
        <end position="102"/>
    </location>
</feature>
<dbReference type="PRINTS" id="PR00364">
    <property type="entry name" value="DISEASERSIST"/>
</dbReference>
<dbReference type="GO" id="GO:0000160">
    <property type="term" value="P:phosphorelay signal transduction system"/>
    <property type="evidence" value="ECO:0007669"/>
    <property type="project" value="InterPro"/>
</dbReference>
<dbReference type="InterPro" id="IPR019734">
    <property type="entry name" value="TPR_rpt"/>
</dbReference>
<dbReference type="SUPFAM" id="SSF46894">
    <property type="entry name" value="C-terminal effector domain of the bipartite response regulators"/>
    <property type="match status" value="1"/>
</dbReference>
<dbReference type="InterPro" id="IPR016032">
    <property type="entry name" value="Sig_transdc_resp-reg_C-effctor"/>
</dbReference>
<reference evidence="7 8" key="1">
    <citation type="submission" date="2020-08" db="EMBL/GenBank/DDBJ databases">
        <title>Sequencing the genomes of 1000 actinobacteria strains.</title>
        <authorList>
            <person name="Klenk H.-P."/>
        </authorList>
    </citation>
    <scope>NUCLEOTIDE SEQUENCE [LARGE SCALE GENOMIC DNA]</scope>
    <source>
        <strain evidence="7 8">DSM 43851</strain>
    </source>
</reference>
<proteinExistence type="inferred from homology"/>
<evidence type="ECO:0000256" key="4">
    <source>
        <dbReference type="ARBA" id="ARBA00023163"/>
    </source>
</evidence>
<dbReference type="EMBL" id="JACHIR010000001">
    <property type="protein sequence ID" value="MBB5895402.1"/>
    <property type="molecule type" value="Genomic_DNA"/>
</dbReference>
<dbReference type="Proteomes" id="UP000585638">
    <property type="component" value="Unassembled WGS sequence"/>
</dbReference>
<dbReference type="InterPro" id="IPR005158">
    <property type="entry name" value="BTAD"/>
</dbReference>
<sequence>MAEHALAFTVLGPLRGWRGGQELTLGSPQQRAALAVLLLRGERPVDIDELILALWGENPPKAATGAVRTYVSRLRTLLEPEHRTAGGPSLLVSVGTAYVLRLPEGTVDVENVEQEVAAAQTARRAGDLAQAHDLLTQAAARWRGTPLAGLTGPYVDSQREHLIQRRLSVLEQRIELDLELGEWATAVADLTPLTAEHPLRENLRALQMRALYQSGRQAEALAVFVDTRKVLAEELGIDPDPRLTELHERILRSDPTLLPRPAQPAAAPVAAIPAQLPADTADFTGRSELVAAVVGRLTAPAGQAVPVCAVHGIGGAGKTALAVHVAHAVREHFSDGQLYVDLGGASDRPAEPHDVLGYFLRSLGVPENTVPEDEAARAALYRTTLARRKVLVLLDNARDAAQVTPLLPGYPTSAAILTSRVRLAAVPAMTVDLDAFRPDEAMRLLAGVVGEERIAAEPEAARDLVALCGHLPLAVRVIACRLLARPGARVEDSVRRLSDERRRLSQLRAGDLDVQACFRLGYDQLPPAQARAFRLLALPEAETVPLTAAAALLDLDEYDTEDELDRLVDAGLVQSPRVGRYRFHDLVRVFARDRGVEQDDTVAAMGRLLDFLLATVRNAYLVVRPGHRIADLLTPRSSSDIAFAGADEAHAWFDQDRDFVLSVLRQAIEQMPELVGLVADVLLGLDPLLERAYAWHEIVTLGRLVATRAERAGLPLAEAAARYMLGGGLWQLGGGAAAREHVDRAIELSTRHGSPHLLAEAMTVRALALDSDGDPAAAVELFRETLELQRTNGNRSAEANTLGNLTHSYVKVDRLIEAVNAGALGLTLYRELGDRMGETQILLQRGTALQASGRAEDAMACYVDALALSRELGIRYVEANTLIRIADARLRAGDAKAAATAADQATMLAKEIGFARAQARALATLGRALATLGQTDRAAACLHETRQILAEHGLAEGDEVAQLLVEMGRTAAG</sequence>
<gene>
    <name evidence="7" type="ORF">BJ998_006598</name>
</gene>
<dbReference type="InterPro" id="IPR011990">
    <property type="entry name" value="TPR-like_helical_dom_sf"/>
</dbReference>
<dbReference type="Gene3D" id="3.40.50.300">
    <property type="entry name" value="P-loop containing nucleotide triphosphate hydrolases"/>
    <property type="match status" value="1"/>
</dbReference>
<accession>A0A7W9NJ90</accession>
<dbReference type="GO" id="GO:0003677">
    <property type="term" value="F:DNA binding"/>
    <property type="evidence" value="ECO:0007669"/>
    <property type="project" value="UniProtKB-UniRule"/>
</dbReference>
<keyword evidence="8" id="KW-1185">Reference proteome</keyword>
<dbReference type="InterPro" id="IPR027417">
    <property type="entry name" value="P-loop_NTPase"/>
</dbReference>
<dbReference type="SUPFAM" id="SSF48452">
    <property type="entry name" value="TPR-like"/>
    <property type="match status" value="3"/>
</dbReference>
<protein>
    <submittedName>
        <fullName evidence="7">DNA-binding SARP family transcriptional activator/tetratricopeptide (TPR) repeat protein</fullName>
    </submittedName>
</protein>
<dbReference type="InterPro" id="IPR036388">
    <property type="entry name" value="WH-like_DNA-bd_sf"/>
</dbReference>
<dbReference type="InterPro" id="IPR002182">
    <property type="entry name" value="NB-ARC"/>
</dbReference>
<evidence type="ECO:0000256" key="5">
    <source>
        <dbReference type="PROSITE-ProRule" id="PRU01091"/>
    </source>
</evidence>
<dbReference type="SMART" id="SM01043">
    <property type="entry name" value="BTAD"/>
    <property type="match status" value="1"/>
</dbReference>
<dbReference type="Gene3D" id="1.10.10.10">
    <property type="entry name" value="Winged helix-like DNA-binding domain superfamily/Winged helix DNA-binding domain"/>
    <property type="match status" value="2"/>
</dbReference>
<dbReference type="Pfam" id="PF13424">
    <property type="entry name" value="TPR_12"/>
    <property type="match status" value="1"/>
</dbReference>
<dbReference type="RefSeq" id="WP_184867198.1">
    <property type="nucleotide sequence ID" value="NZ_BAAAWY010000058.1"/>
</dbReference>
<dbReference type="Pfam" id="PF03704">
    <property type="entry name" value="BTAD"/>
    <property type="match status" value="1"/>
</dbReference>
<dbReference type="CDD" id="cd15831">
    <property type="entry name" value="BTAD"/>
    <property type="match status" value="1"/>
</dbReference>
<dbReference type="PANTHER" id="PTHR35807:SF1">
    <property type="entry name" value="TRANSCRIPTIONAL REGULATOR REDD"/>
    <property type="match status" value="1"/>
</dbReference>
<evidence type="ECO:0000256" key="1">
    <source>
        <dbReference type="ARBA" id="ARBA00005820"/>
    </source>
</evidence>
<dbReference type="InterPro" id="IPR001867">
    <property type="entry name" value="OmpR/PhoB-type_DNA-bd"/>
</dbReference>
<name>A0A7W9NJ90_9PSEU</name>
<evidence type="ECO:0000259" key="6">
    <source>
        <dbReference type="PROSITE" id="PS51755"/>
    </source>
</evidence>
<keyword evidence="2" id="KW-0805">Transcription regulation</keyword>
<evidence type="ECO:0000313" key="8">
    <source>
        <dbReference type="Proteomes" id="UP000585638"/>
    </source>
</evidence>
<dbReference type="Pfam" id="PF00486">
    <property type="entry name" value="Trans_reg_C"/>
    <property type="match status" value="1"/>
</dbReference>
<dbReference type="GO" id="GO:0006355">
    <property type="term" value="P:regulation of DNA-templated transcription"/>
    <property type="evidence" value="ECO:0007669"/>
    <property type="project" value="InterPro"/>
</dbReference>
<organism evidence="7 8">
    <name type="scientific">Kutzneria kofuensis</name>
    <dbReference type="NCBI Taxonomy" id="103725"/>
    <lineage>
        <taxon>Bacteria</taxon>
        <taxon>Bacillati</taxon>
        <taxon>Actinomycetota</taxon>
        <taxon>Actinomycetes</taxon>
        <taxon>Pseudonocardiales</taxon>
        <taxon>Pseudonocardiaceae</taxon>
        <taxon>Kutzneria</taxon>
    </lineage>
</organism>
<keyword evidence="4" id="KW-0804">Transcription</keyword>
<dbReference type="SUPFAM" id="SSF52540">
    <property type="entry name" value="P-loop containing nucleoside triphosphate hydrolases"/>
    <property type="match status" value="1"/>
</dbReference>
<feature type="DNA-binding region" description="OmpR/PhoB-type" evidence="5">
    <location>
        <begin position="1"/>
        <end position="102"/>
    </location>
</feature>
<evidence type="ECO:0000313" key="7">
    <source>
        <dbReference type="EMBL" id="MBB5895402.1"/>
    </source>
</evidence>
<dbReference type="InterPro" id="IPR051677">
    <property type="entry name" value="AfsR-DnrI-RedD_regulator"/>
</dbReference>
<evidence type="ECO:0000256" key="2">
    <source>
        <dbReference type="ARBA" id="ARBA00023015"/>
    </source>
</evidence>
<dbReference type="Pfam" id="PF00931">
    <property type="entry name" value="NB-ARC"/>
    <property type="match status" value="1"/>
</dbReference>
<dbReference type="SMART" id="SM00862">
    <property type="entry name" value="Trans_reg_C"/>
    <property type="match status" value="1"/>
</dbReference>
<dbReference type="AlphaFoldDB" id="A0A7W9NJ90"/>